<name>A0AA37MYQ1_9FIRM</name>
<sequence length="438" mass="47248">MRWDPAQTKRPYTLWVLVGVAAALVLALGYVGYQAYRILNPPNLYETALMSTVEDTVEAEGVLLFQETLVPGSGLLGYRVGDGERVSAGTIVAEVYSDASQSALRARLTNLYEQIDLLEHSQNVSTTQIDTLLAERSSALYTLLDNIDRGLYSQIDNGRESYLLAQNRLWVTTGEAADFSAQIAALSAEAVQLEGQLGGLAQVVSPGTGYFVRSGTSRQLTQSADAILALDAAGLKALLDQQADAPLEGCAGKIVSGFSWYYCGVCTAEQGQKLLGRDGAPLTGNVQIRFPGQTENSLKAKLTEVTIDESSGLARFVLRCDTLTGEVLRLGQANAEIILSETTGLRIKAEAVHYLLEETGEEVTALQGENYIPGVYVKFGNLARFCRIDPVDSEHPLVQDGDYIIVQPKGTAGSVSELKLYDTVIVSGQNLYDGKLLY</sequence>
<dbReference type="EMBL" id="BQKV01000026">
    <property type="protein sequence ID" value="GJN64048.1"/>
    <property type="molecule type" value="Genomic_DNA"/>
</dbReference>
<dbReference type="AlphaFoldDB" id="A0AA37MYQ1"/>
<feature type="transmembrane region" description="Helical" evidence="1">
    <location>
        <begin position="12"/>
        <end position="33"/>
    </location>
</feature>
<keyword evidence="3" id="KW-1185">Reference proteome</keyword>
<comment type="caution">
    <text evidence="2">The sequence shown here is derived from an EMBL/GenBank/DDBJ whole genome shotgun (WGS) entry which is preliminary data.</text>
</comment>
<evidence type="ECO:0000313" key="2">
    <source>
        <dbReference type="EMBL" id="GJN64048.1"/>
    </source>
</evidence>
<dbReference type="Proteomes" id="UP001055185">
    <property type="component" value="Unassembled WGS sequence"/>
</dbReference>
<organism evidence="2 3">
    <name type="scientific">Faecalibacterium gallinarum</name>
    <dbReference type="NCBI Taxonomy" id="2903556"/>
    <lineage>
        <taxon>Bacteria</taxon>
        <taxon>Bacillati</taxon>
        <taxon>Bacillota</taxon>
        <taxon>Clostridia</taxon>
        <taxon>Eubacteriales</taxon>
        <taxon>Oscillospiraceae</taxon>
        <taxon>Faecalibacterium</taxon>
    </lineage>
</organism>
<accession>A0AA37MYQ1</accession>
<proteinExistence type="predicted"/>
<keyword evidence="1" id="KW-1133">Transmembrane helix</keyword>
<keyword evidence="1" id="KW-0812">Transmembrane</keyword>
<evidence type="ECO:0000256" key="1">
    <source>
        <dbReference type="SAM" id="Phobius"/>
    </source>
</evidence>
<evidence type="ECO:0000313" key="3">
    <source>
        <dbReference type="Proteomes" id="UP001055185"/>
    </source>
</evidence>
<dbReference type="RefSeq" id="WP_238316285.1">
    <property type="nucleotide sequence ID" value="NZ_BQKV01000026.1"/>
</dbReference>
<evidence type="ECO:0008006" key="4">
    <source>
        <dbReference type="Google" id="ProtNLM"/>
    </source>
</evidence>
<keyword evidence="1" id="KW-0472">Membrane</keyword>
<reference evidence="2" key="1">
    <citation type="journal article" date="2022" name="Int. J. Syst. Evol. Microbiol.">
        <title>Genome-based, phenotypic and chemotaxonomic classification of Faecalibacterium strains: proposal of three novel species Faecalibacterium duncaniae sp. nov., Faecalibacterium hattorii sp. nov. and Faecalibacterium gallinarum sp. nov. .</title>
        <authorList>
            <person name="Sakamoto M."/>
            <person name="Sakurai N."/>
            <person name="Tanno H."/>
            <person name="Iino T."/>
            <person name="Ohkuma M."/>
            <person name="Endo A."/>
        </authorList>
    </citation>
    <scope>NUCLEOTIDE SEQUENCE</scope>
    <source>
        <strain evidence="2">JCM 17207</strain>
    </source>
</reference>
<gene>
    <name evidence="2" type="ORF">JCM17207_06730</name>
</gene>
<protein>
    <recommendedName>
        <fullName evidence="4">HlyD family secretion protein</fullName>
    </recommendedName>
</protein>